<keyword evidence="2" id="KW-1185">Reference proteome</keyword>
<dbReference type="Gene3D" id="1.25.40.10">
    <property type="entry name" value="Tetratricopeptide repeat domain"/>
    <property type="match status" value="1"/>
</dbReference>
<dbReference type="Proteomes" id="UP001447188">
    <property type="component" value="Unassembled WGS sequence"/>
</dbReference>
<evidence type="ECO:0000313" key="2">
    <source>
        <dbReference type="Proteomes" id="UP001447188"/>
    </source>
</evidence>
<gene>
    <name evidence="1" type="ORF">Q9L58_006409</name>
</gene>
<sequence length="498" mass="55235">METPAVFETSNERADADEQIIVDTDNQHTAPEIGTKLIDNQSGFETPAHLNNIASGFYVRYKHLGDPADLEVAITNVEVEMKAITVSSPDRPLVQSNLSSYLGSRCPGDSSNDYRRAEGLGNLSNRYDARYQQLAGMDDLESAIPNAVAVVVASTVEGGHYAYTSTALNMLGTCLHARYLRTNDLSDLETAISSLNKGITLLSEGHNEPERIRFLNNLSTYLEARFRQLGEFDDLETAIKYSETVIDATPEGRPNHPGRFQGLSNRYHFRYLALGDVADMENALAHAKSAVAETPVDHPLLASRLTALSDRHRGRRERIANLEDLNLAISFAEAAQAVAPAGHPKMCPGLLSLSKALYARYERFGKLDDLQRALRHVEVALASATETYPFPVACLEILGVYLGARYQRVGGLKDLEAAVQYMEWVVKANPTYLEDAIKYAQEAVNTTPYDDPSLAGRLRNLSNLFETDLSNMDKHWTWKPPWNMIIHTPLDHPDLHHG</sequence>
<accession>A0ABR3GFN8</accession>
<organism evidence="1 2">
    <name type="scientific">Discina gigas</name>
    <dbReference type="NCBI Taxonomy" id="1032678"/>
    <lineage>
        <taxon>Eukaryota</taxon>
        <taxon>Fungi</taxon>
        <taxon>Dikarya</taxon>
        <taxon>Ascomycota</taxon>
        <taxon>Pezizomycotina</taxon>
        <taxon>Pezizomycetes</taxon>
        <taxon>Pezizales</taxon>
        <taxon>Discinaceae</taxon>
        <taxon>Discina</taxon>
    </lineage>
</organism>
<protein>
    <submittedName>
        <fullName evidence="1">Uncharacterized protein</fullName>
    </submittedName>
</protein>
<reference evidence="1 2" key="1">
    <citation type="submission" date="2024-02" db="EMBL/GenBank/DDBJ databases">
        <title>Discinaceae phylogenomics.</title>
        <authorList>
            <person name="Dirks A.C."/>
            <person name="James T.Y."/>
        </authorList>
    </citation>
    <scope>NUCLEOTIDE SEQUENCE [LARGE SCALE GENOMIC DNA]</scope>
    <source>
        <strain evidence="1 2">ACD0624</strain>
    </source>
</reference>
<comment type="caution">
    <text evidence="1">The sequence shown here is derived from an EMBL/GenBank/DDBJ whole genome shotgun (WGS) entry which is preliminary data.</text>
</comment>
<dbReference type="InterPro" id="IPR011990">
    <property type="entry name" value="TPR-like_helical_dom_sf"/>
</dbReference>
<proteinExistence type="predicted"/>
<evidence type="ECO:0000313" key="1">
    <source>
        <dbReference type="EMBL" id="KAL0634683.1"/>
    </source>
</evidence>
<dbReference type="SUPFAM" id="SSF81901">
    <property type="entry name" value="HCP-like"/>
    <property type="match status" value="1"/>
</dbReference>
<name>A0ABR3GFN8_9PEZI</name>
<dbReference type="EMBL" id="JBBBZM010000088">
    <property type="protein sequence ID" value="KAL0634683.1"/>
    <property type="molecule type" value="Genomic_DNA"/>
</dbReference>